<evidence type="ECO:0000313" key="2">
    <source>
        <dbReference type="WBParaSite" id="jg23907"/>
    </source>
</evidence>
<evidence type="ECO:0000313" key="1">
    <source>
        <dbReference type="Proteomes" id="UP000887574"/>
    </source>
</evidence>
<keyword evidence="1" id="KW-1185">Reference proteome</keyword>
<organism evidence="1 2">
    <name type="scientific">Ditylenchus dipsaci</name>
    <dbReference type="NCBI Taxonomy" id="166011"/>
    <lineage>
        <taxon>Eukaryota</taxon>
        <taxon>Metazoa</taxon>
        <taxon>Ecdysozoa</taxon>
        <taxon>Nematoda</taxon>
        <taxon>Chromadorea</taxon>
        <taxon>Rhabditida</taxon>
        <taxon>Tylenchina</taxon>
        <taxon>Tylenchomorpha</taxon>
        <taxon>Sphaerularioidea</taxon>
        <taxon>Anguinidae</taxon>
        <taxon>Anguininae</taxon>
        <taxon>Ditylenchus</taxon>
    </lineage>
</organism>
<sequence>MAKYELLKSEKNKEVLKDNDGYLYWQVKPRGERTYWCCVLKEAGADGDKESKCPGRMAMTGYYSSLRQFFNGPG</sequence>
<dbReference type="Gene3D" id="2.20.25.240">
    <property type="match status" value="1"/>
</dbReference>
<accession>A0A915DXZ0</accession>
<dbReference type="WBParaSite" id="jg23907">
    <property type="protein sequence ID" value="jg23907"/>
    <property type="gene ID" value="jg23907"/>
</dbReference>
<proteinExistence type="predicted"/>
<reference evidence="2" key="1">
    <citation type="submission" date="2022-11" db="UniProtKB">
        <authorList>
            <consortium name="WormBaseParasite"/>
        </authorList>
    </citation>
    <scope>IDENTIFICATION</scope>
</reference>
<dbReference type="Proteomes" id="UP000887574">
    <property type="component" value="Unplaced"/>
</dbReference>
<protein>
    <submittedName>
        <fullName evidence="2">FLYWCH-type domain-containing protein</fullName>
    </submittedName>
</protein>
<dbReference type="AlphaFoldDB" id="A0A915DXZ0"/>
<name>A0A915DXZ0_9BILA</name>